<gene>
    <name evidence="2" type="ORF">C2869_02905</name>
</gene>
<dbReference type="AlphaFoldDB" id="A0A2S0VMK0"/>
<evidence type="ECO:0000313" key="2">
    <source>
        <dbReference type="EMBL" id="AWB65447.1"/>
    </source>
</evidence>
<dbReference type="KEGG" id="cate:C2869_02905"/>
<evidence type="ECO:0008006" key="4">
    <source>
        <dbReference type="Google" id="ProtNLM"/>
    </source>
</evidence>
<protein>
    <recommendedName>
        <fullName evidence="4">DUF4437 domain-containing protein</fullName>
    </recommendedName>
</protein>
<proteinExistence type="predicted"/>
<sequence>MQKISRLLAITTTSFCLLFNTVAQAKSSQVITTEQVDWGYLNPLRGDKSPAAADLWGDRTQNTATGMLVKFKKGFASPPHIHNISYRGVVIKGLMHNADPHAGKMWMGPGSYWTQPAGHDHITAANSVENLIYLEIDSGPYLVKPSNHAFDNGEKPVNVDHSNLVWLDAQDIKFLPSNGAQVASLWQSKSSSKLTGSLIKLQAGFNGTLTVNANEFKAVVISGAINYASEETKTPLKLNTASFFSSTGRFAHQVKTKQETLIYVRSDGLFNLE</sequence>
<dbReference type="InterPro" id="IPR014710">
    <property type="entry name" value="RmlC-like_jellyroll"/>
</dbReference>
<dbReference type="Proteomes" id="UP000244441">
    <property type="component" value="Chromosome"/>
</dbReference>
<dbReference type="EMBL" id="CP026604">
    <property type="protein sequence ID" value="AWB65447.1"/>
    <property type="molecule type" value="Genomic_DNA"/>
</dbReference>
<accession>A0A2S0VMK0</accession>
<reference evidence="2 3" key="1">
    <citation type="submission" date="2018-01" db="EMBL/GenBank/DDBJ databases">
        <title>Genome sequence of a Cantenovulum-like bacteria.</title>
        <authorList>
            <person name="Tan W.R."/>
            <person name="Lau N.-S."/>
            <person name="Go F."/>
            <person name="Amirul A.-A.A."/>
        </authorList>
    </citation>
    <scope>NUCLEOTIDE SEQUENCE [LARGE SCALE GENOMIC DNA]</scope>
    <source>
        <strain evidence="2 3">CCB-QB4</strain>
    </source>
</reference>
<dbReference type="Pfam" id="PF14499">
    <property type="entry name" value="DUF4437"/>
    <property type="match status" value="1"/>
</dbReference>
<dbReference type="RefSeq" id="WP_108601523.1">
    <property type="nucleotide sequence ID" value="NZ_CP026604.1"/>
</dbReference>
<evidence type="ECO:0000256" key="1">
    <source>
        <dbReference type="SAM" id="SignalP"/>
    </source>
</evidence>
<dbReference type="InterPro" id="IPR011051">
    <property type="entry name" value="RmlC_Cupin_sf"/>
</dbReference>
<feature type="signal peptide" evidence="1">
    <location>
        <begin position="1"/>
        <end position="25"/>
    </location>
</feature>
<dbReference type="CDD" id="cd06989">
    <property type="entry name" value="cupin_DRT102"/>
    <property type="match status" value="1"/>
</dbReference>
<feature type="chain" id="PRO_5015459206" description="DUF4437 domain-containing protein" evidence="1">
    <location>
        <begin position="26"/>
        <end position="273"/>
    </location>
</feature>
<dbReference type="InterPro" id="IPR028013">
    <property type="entry name" value="DUF4437"/>
</dbReference>
<keyword evidence="1" id="KW-0732">Signal</keyword>
<keyword evidence="3" id="KW-1185">Reference proteome</keyword>
<dbReference type="OrthoDB" id="291085at2"/>
<dbReference type="SUPFAM" id="SSF51182">
    <property type="entry name" value="RmlC-like cupins"/>
    <property type="match status" value="1"/>
</dbReference>
<evidence type="ECO:0000313" key="3">
    <source>
        <dbReference type="Proteomes" id="UP000244441"/>
    </source>
</evidence>
<dbReference type="Gene3D" id="2.60.120.10">
    <property type="entry name" value="Jelly Rolls"/>
    <property type="match status" value="1"/>
</dbReference>
<name>A0A2S0VMK0_9ALTE</name>
<organism evidence="2 3">
    <name type="scientific">Saccharobesus litoralis</name>
    <dbReference type="NCBI Taxonomy" id="2172099"/>
    <lineage>
        <taxon>Bacteria</taxon>
        <taxon>Pseudomonadati</taxon>
        <taxon>Pseudomonadota</taxon>
        <taxon>Gammaproteobacteria</taxon>
        <taxon>Alteromonadales</taxon>
        <taxon>Alteromonadaceae</taxon>
        <taxon>Saccharobesus</taxon>
    </lineage>
</organism>